<dbReference type="AlphaFoldDB" id="A0A832ZHC1"/>
<keyword evidence="1" id="KW-0472">Membrane</keyword>
<dbReference type="Proteomes" id="UP000653692">
    <property type="component" value="Unassembled WGS sequence"/>
</dbReference>
<feature type="transmembrane region" description="Helical" evidence="1">
    <location>
        <begin position="264"/>
        <end position="285"/>
    </location>
</feature>
<feature type="transmembrane region" description="Helical" evidence="1">
    <location>
        <begin position="82"/>
        <end position="104"/>
    </location>
</feature>
<name>A0A832ZHC1_9EURY</name>
<evidence type="ECO:0000313" key="3">
    <source>
        <dbReference type="Proteomes" id="UP000653692"/>
    </source>
</evidence>
<feature type="transmembrane region" description="Helical" evidence="1">
    <location>
        <begin position="20"/>
        <end position="39"/>
    </location>
</feature>
<protein>
    <submittedName>
        <fullName evidence="2">Uncharacterized protein</fullName>
    </submittedName>
</protein>
<dbReference type="EMBL" id="DQUR01000280">
    <property type="protein sequence ID" value="HIP89868.1"/>
    <property type="molecule type" value="Genomic_DNA"/>
</dbReference>
<evidence type="ECO:0000313" key="2">
    <source>
        <dbReference type="EMBL" id="HIP89868.1"/>
    </source>
</evidence>
<proteinExistence type="predicted"/>
<accession>A0A832ZHC1</accession>
<feature type="transmembrane region" description="Helical" evidence="1">
    <location>
        <begin position="223"/>
        <end position="244"/>
    </location>
</feature>
<gene>
    <name evidence="2" type="ORF">EYH24_08240</name>
</gene>
<evidence type="ECO:0000256" key="1">
    <source>
        <dbReference type="SAM" id="Phobius"/>
    </source>
</evidence>
<feature type="transmembrane region" description="Helical" evidence="1">
    <location>
        <begin position="130"/>
        <end position="150"/>
    </location>
</feature>
<keyword evidence="1" id="KW-0812">Transmembrane</keyword>
<comment type="caution">
    <text evidence="2">The sequence shown here is derived from an EMBL/GenBank/DDBJ whole genome shotgun (WGS) entry which is preliminary data.</text>
</comment>
<organism evidence="2 3">
    <name type="scientific">Thermococcus paralvinellae</name>
    <dbReference type="NCBI Taxonomy" id="582419"/>
    <lineage>
        <taxon>Archaea</taxon>
        <taxon>Methanobacteriati</taxon>
        <taxon>Methanobacteriota</taxon>
        <taxon>Thermococci</taxon>
        <taxon>Thermococcales</taxon>
        <taxon>Thermococcaceae</taxon>
        <taxon>Thermococcus</taxon>
    </lineage>
</organism>
<keyword evidence="1" id="KW-1133">Transmembrane helix</keyword>
<reference evidence="2" key="1">
    <citation type="journal article" date="2020" name="ISME J.">
        <title>Gammaproteobacteria mediating utilization of methyl-, sulfur- and petroleum organic compounds in deep ocean hydrothermal plumes.</title>
        <authorList>
            <person name="Zhou Z."/>
            <person name="Liu Y."/>
            <person name="Pan J."/>
            <person name="Cron B.R."/>
            <person name="Toner B.M."/>
            <person name="Anantharaman K."/>
            <person name="Breier J.A."/>
            <person name="Dick G.J."/>
            <person name="Li M."/>
        </authorList>
    </citation>
    <scope>NUCLEOTIDE SEQUENCE</scope>
    <source>
        <strain evidence="2">SZUA-1476</strain>
    </source>
</reference>
<sequence length="311" mass="34025">MEALDAFAKTIEIITKHPKLLVIPLVISLLLAPISAYLLKDHDMWPMGKMEEKPEQKQEGNVIVEEYGSSISKEDMEKFIDYIKALSVLGILSALLNAVGQYGIVKGALTVKEGGKCSLSQLFIEGFRNMIQVFVINIIMGLIVLATIIIPLIPVILLFVTGVMTGHGVFILVAIFLIILIELPLVFFLVGLSSMAVPIYVIKGSISEAFECFSVAFKNKLSTLAFGALLLISTILIMVVPGSFRGLLMLGTSGFMTQLLLNLIEAPFQALMQAVISIGGLMFYLELTGLTGEERNLEEEILEGEFVEITH</sequence>